<feature type="region of interest" description="Disordered" evidence="2">
    <location>
        <begin position="111"/>
        <end position="136"/>
    </location>
</feature>
<evidence type="ECO:0000313" key="6">
    <source>
        <dbReference type="Proteomes" id="UP000186819"/>
    </source>
</evidence>
<dbReference type="SUPFAM" id="SSF51261">
    <property type="entry name" value="Duplicated hybrid motif"/>
    <property type="match status" value="1"/>
</dbReference>
<proteinExistence type="predicted"/>
<dbReference type="InterPro" id="IPR016047">
    <property type="entry name" value="M23ase_b-sheet_dom"/>
</dbReference>
<evidence type="ECO:0000256" key="2">
    <source>
        <dbReference type="SAM" id="MobiDB-lite"/>
    </source>
</evidence>
<dbReference type="InterPro" id="IPR011055">
    <property type="entry name" value="Dup_hybrid_motif"/>
</dbReference>
<accession>A0A1N6TWL0</accession>
<dbReference type="Gene3D" id="2.70.70.10">
    <property type="entry name" value="Glucose Permease (Domain IIA)"/>
    <property type="match status" value="1"/>
</dbReference>
<keyword evidence="5" id="KW-0378">Hydrolase</keyword>
<feature type="coiled-coil region" evidence="1">
    <location>
        <begin position="162"/>
        <end position="189"/>
    </location>
</feature>
<reference evidence="6" key="1">
    <citation type="submission" date="2017-01" db="EMBL/GenBank/DDBJ databases">
        <authorList>
            <person name="Varghese N."/>
            <person name="Submissions S."/>
        </authorList>
    </citation>
    <scope>NUCLEOTIDE SEQUENCE [LARGE SCALE GENOMIC DNA]</scope>
    <source>
        <strain evidence="6">ATCC 51758</strain>
    </source>
</reference>
<feature type="transmembrane region" description="Helical" evidence="3">
    <location>
        <begin position="24"/>
        <end position="46"/>
    </location>
</feature>
<name>A0A1N6TWL0_9RHOO</name>
<keyword evidence="6" id="KW-1185">Reference proteome</keyword>
<dbReference type="Pfam" id="PF01551">
    <property type="entry name" value="Peptidase_M23"/>
    <property type="match status" value="1"/>
</dbReference>
<evidence type="ECO:0000313" key="5">
    <source>
        <dbReference type="EMBL" id="SIQ57704.1"/>
    </source>
</evidence>
<keyword evidence="1" id="KW-0175">Coiled coil</keyword>
<keyword evidence="3" id="KW-1133">Transmembrane helix</keyword>
<dbReference type="PANTHER" id="PTHR21666">
    <property type="entry name" value="PEPTIDASE-RELATED"/>
    <property type="match status" value="1"/>
</dbReference>
<dbReference type="Proteomes" id="UP000186819">
    <property type="component" value="Unassembled WGS sequence"/>
</dbReference>
<dbReference type="EMBL" id="FTMD01000005">
    <property type="protein sequence ID" value="SIQ57704.1"/>
    <property type="molecule type" value="Genomic_DNA"/>
</dbReference>
<evidence type="ECO:0000256" key="3">
    <source>
        <dbReference type="SAM" id="Phobius"/>
    </source>
</evidence>
<dbReference type="STRING" id="34027.SAMN05421829_105136"/>
<evidence type="ECO:0000259" key="4">
    <source>
        <dbReference type="Pfam" id="PF01551"/>
    </source>
</evidence>
<feature type="domain" description="M23ase beta-sheet core" evidence="4">
    <location>
        <begin position="228"/>
        <end position="322"/>
    </location>
</feature>
<dbReference type="OrthoDB" id="9815245at2"/>
<gene>
    <name evidence="5" type="ORF">SAMN05421829_105136</name>
</gene>
<keyword evidence="3" id="KW-0472">Membrane</keyword>
<dbReference type="GO" id="GO:0004222">
    <property type="term" value="F:metalloendopeptidase activity"/>
    <property type="evidence" value="ECO:0007669"/>
    <property type="project" value="TreeGrafter"/>
</dbReference>
<organism evidence="5 6">
    <name type="scientific">Aromatoleum tolulyticum</name>
    <dbReference type="NCBI Taxonomy" id="34027"/>
    <lineage>
        <taxon>Bacteria</taxon>
        <taxon>Pseudomonadati</taxon>
        <taxon>Pseudomonadota</taxon>
        <taxon>Betaproteobacteria</taxon>
        <taxon>Rhodocyclales</taxon>
        <taxon>Rhodocyclaceae</taxon>
        <taxon>Aromatoleum</taxon>
    </lineage>
</organism>
<sequence length="329" mass="34421">MAFVILSAGTLTQSKVRTISARAFLAGASLAVLAALGGGFALGYVFKSPANSAAAPSEGGAETSASPEARVLIGRFGELAGRMVQLEAEAKGLANRIGVLKDFEARLNDSADAESKSGRVAKTPPASSGGPLLDPTAAFAPRIADPAMALTRSPLVPDMDDAGKLSDELERMERDIERVSETFAHLDNVATSFSLAQMAFPGRAPVPEVEVNSNFGNRLDPFRNRPAFHSGVDYPAPRGTTIVASGGGRVVYAGFRVEYGKTVEIDHGGGLVTRYAHASRLLVTPGQIVMPGQKIAEVGSTGRSTGSHLHFEVIKDGLVVDPATYLARF</sequence>
<keyword evidence="3" id="KW-0812">Transmembrane</keyword>
<evidence type="ECO:0000256" key="1">
    <source>
        <dbReference type="SAM" id="Coils"/>
    </source>
</evidence>
<dbReference type="CDD" id="cd12797">
    <property type="entry name" value="M23_peptidase"/>
    <property type="match status" value="1"/>
</dbReference>
<dbReference type="InterPro" id="IPR050570">
    <property type="entry name" value="Cell_wall_metabolism_enzyme"/>
</dbReference>
<protein>
    <submittedName>
        <fullName evidence="5">Murein DD-endopeptidase MepM and murein hydrolase activator NlpD, contain LysM domain</fullName>
    </submittedName>
</protein>
<dbReference type="AlphaFoldDB" id="A0A1N6TWL0"/>
<dbReference type="PANTHER" id="PTHR21666:SF270">
    <property type="entry name" value="MUREIN HYDROLASE ACTIVATOR ENVC"/>
    <property type="match status" value="1"/>
</dbReference>